<reference evidence="9" key="1">
    <citation type="submission" date="2022-10" db="EMBL/GenBank/DDBJ databases">
        <title>The WGS of Solirubrobacter sp. CPCC 204708.</title>
        <authorList>
            <person name="Jiang Z."/>
        </authorList>
    </citation>
    <scope>NUCLEOTIDE SEQUENCE</scope>
    <source>
        <strain evidence="9">CPCC 204708</strain>
    </source>
</reference>
<evidence type="ECO:0000256" key="3">
    <source>
        <dbReference type="ARBA" id="ARBA00023082"/>
    </source>
</evidence>
<name>A0ABT4RGR1_9ACTN</name>
<dbReference type="PANTHER" id="PTHR43133:SF8">
    <property type="entry name" value="RNA POLYMERASE SIGMA FACTOR HI_1459-RELATED"/>
    <property type="match status" value="1"/>
</dbReference>
<feature type="domain" description="RNA polymerase sigma-70 region 2" evidence="7">
    <location>
        <begin position="54"/>
        <end position="120"/>
    </location>
</feature>
<dbReference type="Gene3D" id="1.10.1740.10">
    <property type="match status" value="1"/>
</dbReference>
<dbReference type="InterPro" id="IPR013325">
    <property type="entry name" value="RNA_pol_sigma_r2"/>
</dbReference>
<organism evidence="9 10">
    <name type="scientific">Solirubrobacter deserti</name>
    <dbReference type="NCBI Taxonomy" id="2282478"/>
    <lineage>
        <taxon>Bacteria</taxon>
        <taxon>Bacillati</taxon>
        <taxon>Actinomycetota</taxon>
        <taxon>Thermoleophilia</taxon>
        <taxon>Solirubrobacterales</taxon>
        <taxon>Solirubrobacteraceae</taxon>
        <taxon>Solirubrobacter</taxon>
    </lineage>
</organism>
<dbReference type="Proteomes" id="UP001147700">
    <property type="component" value="Unassembled WGS sequence"/>
</dbReference>
<keyword evidence="2" id="KW-0805">Transcription regulation</keyword>
<feature type="region of interest" description="Disordered" evidence="6">
    <location>
        <begin position="316"/>
        <end position="383"/>
    </location>
</feature>
<dbReference type="NCBIfam" id="TIGR02937">
    <property type="entry name" value="sigma70-ECF"/>
    <property type="match status" value="1"/>
</dbReference>
<proteinExistence type="inferred from homology"/>
<dbReference type="Pfam" id="PF04542">
    <property type="entry name" value="Sigma70_r2"/>
    <property type="match status" value="1"/>
</dbReference>
<dbReference type="InterPro" id="IPR013324">
    <property type="entry name" value="RNA_pol_sigma_r3/r4-like"/>
</dbReference>
<evidence type="ECO:0000256" key="5">
    <source>
        <dbReference type="ARBA" id="ARBA00023163"/>
    </source>
</evidence>
<keyword evidence="5" id="KW-0804">Transcription</keyword>
<evidence type="ECO:0000259" key="8">
    <source>
        <dbReference type="Pfam" id="PF08281"/>
    </source>
</evidence>
<dbReference type="InterPro" id="IPR007627">
    <property type="entry name" value="RNA_pol_sigma70_r2"/>
</dbReference>
<dbReference type="PANTHER" id="PTHR43133">
    <property type="entry name" value="RNA POLYMERASE ECF-TYPE SIGMA FACTO"/>
    <property type="match status" value="1"/>
</dbReference>
<accession>A0ABT4RGR1</accession>
<feature type="compositionally biased region" description="Low complexity" evidence="6">
    <location>
        <begin position="23"/>
        <end position="37"/>
    </location>
</feature>
<keyword evidence="10" id="KW-1185">Reference proteome</keyword>
<gene>
    <name evidence="9" type="ORF">OJ962_09470</name>
</gene>
<dbReference type="Gene3D" id="1.10.10.10">
    <property type="entry name" value="Winged helix-like DNA-binding domain superfamily/Winged helix DNA-binding domain"/>
    <property type="match status" value="1"/>
</dbReference>
<sequence length="534" mass="57534">MRVRLAPVTAFKESNKKRRHVIRTGASTRSTTRPPRATQEDPLPAHEDTFAAEFERHRPVLARQARRLLRGSGHDPEDILQDVYLRADAALRGGVVPIEPRAWLLRLVRNACLDELRRARVRAAAGDVELETLPSTGEQLPEVLVDRTEARALLGDIHRLPDRQKSVLVMSALDGLSHEEVAVRLDTTVDTTRSLLARARANLRQTAQARETSCLSVQDALDSAAASGVRASEIARRHLWTCGECRAHQASLRERPSRLRRLAAWSPWGIVAQLLGGGSVATVQKVAVGACCAIVVGGGAVTVPVVKHHAAEDPAAQLAMLSPEDVDAAEPKRRPARSADDAPARPVPPAPAAPVATRTPSSAPATTPKAKAEPKRKPRPRRAVAVPARFDEQRHYSMLMRAFLRSNPTPAERAEVFRRARKFMISPRGSRARSRALVELQRATTILRVPRPAPPKGLPAPARPVPTATPMPKPVRTAEPTPVQRVAPAPVETPVPTPVATATPAPVETAVPTPVATATPAPVETAVPTAVATP</sequence>
<comment type="similarity">
    <text evidence="1">Belongs to the sigma-70 factor family. ECF subfamily.</text>
</comment>
<protein>
    <submittedName>
        <fullName evidence="9">Sigma-70 family RNA polymerase sigma factor</fullName>
    </submittedName>
</protein>
<feature type="compositionally biased region" description="Pro residues" evidence="6">
    <location>
        <begin position="451"/>
        <end position="473"/>
    </location>
</feature>
<evidence type="ECO:0000313" key="9">
    <source>
        <dbReference type="EMBL" id="MDA0137726.1"/>
    </source>
</evidence>
<evidence type="ECO:0000256" key="1">
    <source>
        <dbReference type="ARBA" id="ARBA00010641"/>
    </source>
</evidence>
<evidence type="ECO:0000256" key="4">
    <source>
        <dbReference type="ARBA" id="ARBA00023125"/>
    </source>
</evidence>
<dbReference type="InterPro" id="IPR014284">
    <property type="entry name" value="RNA_pol_sigma-70_dom"/>
</dbReference>
<keyword evidence="4" id="KW-0238">DNA-binding</keyword>
<evidence type="ECO:0000256" key="2">
    <source>
        <dbReference type="ARBA" id="ARBA00023015"/>
    </source>
</evidence>
<dbReference type="InterPro" id="IPR039425">
    <property type="entry name" value="RNA_pol_sigma-70-like"/>
</dbReference>
<dbReference type="CDD" id="cd06171">
    <property type="entry name" value="Sigma70_r4"/>
    <property type="match status" value="1"/>
</dbReference>
<dbReference type="RefSeq" id="WP_255525659.1">
    <property type="nucleotide sequence ID" value="NZ_JAPCID010000011.1"/>
</dbReference>
<keyword evidence="3" id="KW-0731">Sigma factor</keyword>
<evidence type="ECO:0000259" key="7">
    <source>
        <dbReference type="Pfam" id="PF04542"/>
    </source>
</evidence>
<dbReference type="SUPFAM" id="SSF88659">
    <property type="entry name" value="Sigma3 and sigma4 domains of RNA polymerase sigma factors"/>
    <property type="match status" value="1"/>
</dbReference>
<feature type="region of interest" description="Disordered" evidence="6">
    <location>
        <begin position="449"/>
        <end position="534"/>
    </location>
</feature>
<evidence type="ECO:0000313" key="10">
    <source>
        <dbReference type="Proteomes" id="UP001147700"/>
    </source>
</evidence>
<feature type="compositionally biased region" description="Low complexity" evidence="6">
    <location>
        <begin position="353"/>
        <end position="369"/>
    </location>
</feature>
<dbReference type="Pfam" id="PF08281">
    <property type="entry name" value="Sigma70_r4_2"/>
    <property type="match status" value="1"/>
</dbReference>
<comment type="caution">
    <text evidence="9">The sequence shown here is derived from an EMBL/GenBank/DDBJ whole genome shotgun (WGS) entry which is preliminary data.</text>
</comment>
<evidence type="ECO:0000256" key="6">
    <source>
        <dbReference type="SAM" id="MobiDB-lite"/>
    </source>
</evidence>
<feature type="compositionally biased region" description="Basic and acidic residues" evidence="6">
    <location>
        <begin position="329"/>
        <end position="343"/>
    </location>
</feature>
<feature type="compositionally biased region" description="Low complexity" evidence="6">
    <location>
        <begin position="498"/>
        <end position="534"/>
    </location>
</feature>
<dbReference type="EMBL" id="JAPCID010000011">
    <property type="protein sequence ID" value="MDA0137726.1"/>
    <property type="molecule type" value="Genomic_DNA"/>
</dbReference>
<feature type="region of interest" description="Disordered" evidence="6">
    <location>
        <begin position="14"/>
        <end position="43"/>
    </location>
</feature>
<dbReference type="InterPro" id="IPR013249">
    <property type="entry name" value="RNA_pol_sigma70_r4_t2"/>
</dbReference>
<dbReference type="InterPro" id="IPR036388">
    <property type="entry name" value="WH-like_DNA-bd_sf"/>
</dbReference>
<dbReference type="SUPFAM" id="SSF88946">
    <property type="entry name" value="Sigma2 domain of RNA polymerase sigma factors"/>
    <property type="match status" value="1"/>
</dbReference>
<feature type="domain" description="RNA polymerase sigma factor 70 region 4 type 2" evidence="8">
    <location>
        <begin position="157"/>
        <end position="203"/>
    </location>
</feature>